<feature type="transmembrane region" description="Helical" evidence="1">
    <location>
        <begin position="64"/>
        <end position="86"/>
    </location>
</feature>
<protein>
    <recommendedName>
        <fullName evidence="4">THH1/TOM1/TOM3 domain-containing protein</fullName>
    </recommendedName>
</protein>
<feature type="transmembrane region" description="Helical" evidence="1">
    <location>
        <begin position="209"/>
        <end position="233"/>
    </location>
</feature>
<feature type="transmembrane region" description="Helical" evidence="1">
    <location>
        <begin position="162"/>
        <end position="188"/>
    </location>
</feature>
<feature type="transmembrane region" description="Helical" evidence="1">
    <location>
        <begin position="98"/>
        <end position="121"/>
    </location>
</feature>
<gene>
    <name evidence="2" type="ORF">M9Y10_022464</name>
</gene>
<name>A0ABR2KUA8_9EUKA</name>
<reference evidence="2 3" key="1">
    <citation type="submission" date="2024-04" db="EMBL/GenBank/DDBJ databases">
        <title>Tritrichomonas musculus Genome.</title>
        <authorList>
            <person name="Alves-Ferreira E."/>
            <person name="Grigg M."/>
            <person name="Lorenzi H."/>
            <person name="Galac M."/>
        </authorList>
    </citation>
    <scope>NUCLEOTIDE SEQUENCE [LARGE SCALE GENOMIC DNA]</scope>
    <source>
        <strain evidence="2 3">EAF2021</strain>
    </source>
</reference>
<feature type="transmembrane region" description="Helical" evidence="1">
    <location>
        <begin position="20"/>
        <end position="43"/>
    </location>
</feature>
<keyword evidence="1" id="KW-0812">Transmembrane</keyword>
<feature type="transmembrane region" description="Helical" evidence="1">
    <location>
        <begin position="245"/>
        <end position="270"/>
    </location>
</feature>
<evidence type="ECO:0000313" key="2">
    <source>
        <dbReference type="EMBL" id="KAK8894032.1"/>
    </source>
</evidence>
<keyword evidence="3" id="KW-1185">Reference proteome</keyword>
<dbReference type="EMBL" id="JAPFFF010000003">
    <property type="protein sequence ID" value="KAK8894032.1"/>
    <property type="molecule type" value="Genomic_DNA"/>
</dbReference>
<evidence type="ECO:0000313" key="3">
    <source>
        <dbReference type="Proteomes" id="UP001470230"/>
    </source>
</evidence>
<feature type="transmembrane region" description="Helical" evidence="1">
    <location>
        <begin position="133"/>
        <end position="156"/>
    </location>
</feature>
<proteinExistence type="predicted"/>
<keyword evidence="1" id="KW-1133">Transmembrane helix</keyword>
<comment type="caution">
    <text evidence="2">The sequence shown here is derived from an EMBL/GenBank/DDBJ whole genome shotgun (WGS) entry which is preliminary data.</text>
</comment>
<sequence length="284" mass="32167">MSDSYFPGPVCSSQKDKSFWISTFSSFGSSFLLLSILSLMIYFSLWRNKTSSHAFTKNFSHLSFVISLFLKAVGFCAAGILLRFQINWQYISPFILDIPQASITFGFSFIFMVTCISYGHLLSKQAADKFNKAVYGISILSGIFFLCTVILCISYYLSEKSIIFHINLWVSSIRDMIISISYIILFSLIQKLRVVPPNDTNQSEKNVNILSYITLSCLILRAILYPIEIIIFSPKLTHNQTSQCGIGALLYFVFQTIFCDILPVICILLLQGMMDTVLSYDSIQ</sequence>
<keyword evidence="1" id="KW-0472">Membrane</keyword>
<accession>A0ABR2KUA8</accession>
<evidence type="ECO:0000256" key="1">
    <source>
        <dbReference type="SAM" id="Phobius"/>
    </source>
</evidence>
<organism evidence="2 3">
    <name type="scientific">Tritrichomonas musculus</name>
    <dbReference type="NCBI Taxonomy" id="1915356"/>
    <lineage>
        <taxon>Eukaryota</taxon>
        <taxon>Metamonada</taxon>
        <taxon>Parabasalia</taxon>
        <taxon>Tritrichomonadida</taxon>
        <taxon>Tritrichomonadidae</taxon>
        <taxon>Tritrichomonas</taxon>
    </lineage>
</organism>
<evidence type="ECO:0008006" key="4">
    <source>
        <dbReference type="Google" id="ProtNLM"/>
    </source>
</evidence>
<dbReference type="Proteomes" id="UP001470230">
    <property type="component" value="Unassembled WGS sequence"/>
</dbReference>